<evidence type="ECO:0000313" key="3">
    <source>
        <dbReference type="Proteomes" id="UP000053455"/>
    </source>
</evidence>
<dbReference type="InterPro" id="IPR021109">
    <property type="entry name" value="Peptidase_aspartic_dom_sf"/>
</dbReference>
<keyword evidence="1" id="KW-0472">Membrane</keyword>
<dbReference type="GO" id="GO:0004190">
    <property type="term" value="F:aspartic-type endopeptidase activity"/>
    <property type="evidence" value="ECO:0007669"/>
    <property type="project" value="InterPro"/>
</dbReference>
<gene>
    <name evidence="2" type="ORF">AAV99_06960</name>
</gene>
<comment type="caution">
    <text evidence="2">The sequence shown here is derived from an EMBL/GenBank/DDBJ whole genome shotgun (WGS) entry which is preliminary data.</text>
</comment>
<keyword evidence="3" id="KW-1185">Reference proteome</keyword>
<dbReference type="Gene3D" id="2.40.70.10">
    <property type="entry name" value="Acid Proteases"/>
    <property type="match status" value="1"/>
</dbReference>
<dbReference type="GO" id="GO:0006508">
    <property type="term" value="P:proteolysis"/>
    <property type="evidence" value="ECO:0007669"/>
    <property type="project" value="InterPro"/>
</dbReference>
<dbReference type="InterPro" id="IPR011969">
    <property type="entry name" value="Clan_AA_Asp_peptidase_C"/>
</dbReference>
<dbReference type="STRING" id="874156.GCA_001021555_01927"/>
<reference evidence="2 3" key="1">
    <citation type="submission" date="2015-04" db="EMBL/GenBank/DDBJ databases">
        <title>The draft genome sequence of Erythrobacter marinus HWDM-33.</title>
        <authorList>
            <person name="Zhuang L."/>
            <person name="Liu Y."/>
            <person name="Shao Z."/>
        </authorList>
    </citation>
    <scope>NUCLEOTIDE SEQUENCE [LARGE SCALE GENOMIC DNA]</scope>
    <source>
        <strain evidence="2 3">HWDM-33</strain>
    </source>
</reference>
<keyword evidence="1" id="KW-0812">Transmembrane</keyword>
<name>A0A0H0XUS3_9SPHN</name>
<proteinExistence type="predicted"/>
<dbReference type="InterPro" id="IPR034122">
    <property type="entry name" value="Retropepsin-like_bacterial"/>
</dbReference>
<sequence>MRELPQSGLLMVAVFAMVAGVLGSVMMKRVPLLGRILRTGSTFALIGVLVLVVLQLSRLDPRFSLAVPEIGLPEQVVEGRETRIPMHIDGHYWLEADVNGHRAAFLVDTGATLTAVSQDTARAAGLDERDGGLPIRLNTANGVVAAHMTNIDEMRFGNVAARGLDAVIAPGLGQTNVIGMNLLSRLASVRIENNELILTPNNPQPVLEPSD</sequence>
<dbReference type="NCBIfam" id="TIGR02281">
    <property type="entry name" value="clan_AA_DTGA"/>
    <property type="match status" value="1"/>
</dbReference>
<dbReference type="CDD" id="cd05483">
    <property type="entry name" value="retropepsin_like_bacteria"/>
    <property type="match status" value="1"/>
</dbReference>
<accession>A0A0H0XUS3</accession>
<organism evidence="2 3">
    <name type="scientific">Aurantiacibacter marinus</name>
    <dbReference type="NCBI Taxonomy" id="874156"/>
    <lineage>
        <taxon>Bacteria</taxon>
        <taxon>Pseudomonadati</taxon>
        <taxon>Pseudomonadota</taxon>
        <taxon>Alphaproteobacteria</taxon>
        <taxon>Sphingomonadales</taxon>
        <taxon>Erythrobacteraceae</taxon>
        <taxon>Aurantiacibacter</taxon>
    </lineage>
</organism>
<feature type="transmembrane region" description="Helical" evidence="1">
    <location>
        <begin position="32"/>
        <end position="54"/>
    </location>
</feature>
<dbReference type="Pfam" id="PF13975">
    <property type="entry name" value="gag-asp_proteas"/>
    <property type="match status" value="1"/>
</dbReference>
<dbReference type="InterPro" id="IPR001969">
    <property type="entry name" value="Aspartic_peptidase_AS"/>
</dbReference>
<dbReference type="PATRIC" id="fig|874156.12.peg.1432"/>
<evidence type="ECO:0000313" key="2">
    <source>
        <dbReference type="EMBL" id="KLI64045.1"/>
    </source>
</evidence>
<evidence type="ECO:0000256" key="1">
    <source>
        <dbReference type="SAM" id="Phobius"/>
    </source>
</evidence>
<dbReference type="PROSITE" id="PS00141">
    <property type="entry name" value="ASP_PROTEASE"/>
    <property type="match status" value="1"/>
</dbReference>
<protein>
    <submittedName>
        <fullName evidence="2">Peptidase</fullName>
    </submittedName>
</protein>
<keyword evidence="1" id="KW-1133">Transmembrane helix</keyword>
<dbReference type="EMBL" id="LBHU01000002">
    <property type="protein sequence ID" value="KLI64045.1"/>
    <property type="molecule type" value="Genomic_DNA"/>
</dbReference>
<dbReference type="SUPFAM" id="SSF50630">
    <property type="entry name" value="Acid proteases"/>
    <property type="match status" value="1"/>
</dbReference>
<dbReference type="Proteomes" id="UP000053455">
    <property type="component" value="Unassembled WGS sequence"/>
</dbReference>
<dbReference type="AlphaFoldDB" id="A0A0H0XUS3"/>
<feature type="transmembrane region" description="Helical" evidence="1">
    <location>
        <begin position="7"/>
        <end position="26"/>
    </location>
</feature>